<gene>
    <name evidence="1" type="ORF">K443DRAFT_7613</name>
</gene>
<dbReference type="HOGENOM" id="CLU_2654894_0_0_1"/>
<name>A0A0C9XX93_9AGAR</name>
<keyword evidence="2" id="KW-1185">Reference proteome</keyword>
<proteinExistence type="predicted"/>
<dbReference type="AlphaFoldDB" id="A0A0C9XX93"/>
<sequence>MGIGPIWVALSVVGQQQIGTFMASIIPVELIQQSVHLIPDFGAIAPAHWKSSNVLEEVSHFYVSSFSDHFQYSTLY</sequence>
<protein>
    <submittedName>
        <fullName evidence="1">Unplaced genomic scaffold K443scaffold_89, whole genome shotgun sequence</fullName>
    </submittedName>
</protein>
<evidence type="ECO:0000313" key="1">
    <source>
        <dbReference type="EMBL" id="KIK00483.1"/>
    </source>
</evidence>
<evidence type="ECO:0000313" key="2">
    <source>
        <dbReference type="Proteomes" id="UP000054477"/>
    </source>
</evidence>
<reference evidence="2" key="2">
    <citation type="submission" date="2015-01" db="EMBL/GenBank/DDBJ databases">
        <title>Evolutionary Origins and Diversification of the Mycorrhizal Mutualists.</title>
        <authorList>
            <consortium name="DOE Joint Genome Institute"/>
            <consortium name="Mycorrhizal Genomics Consortium"/>
            <person name="Kohler A."/>
            <person name="Kuo A."/>
            <person name="Nagy L.G."/>
            <person name="Floudas D."/>
            <person name="Copeland A."/>
            <person name="Barry K.W."/>
            <person name="Cichocki N."/>
            <person name="Veneault-Fourrey C."/>
            <person name="LaButti K."/>
            <person name="Lindquist E.A."/>
            <person name="Lipzen A."/>
            <person name="Lundell T."/>
            <person name="Morin E."/>
            <person name="Murat C."/>
            <person name="Riley R."/>
            <person name="Ohm R."/>
            <person name="Sun H."/>
            <person name="Tunlid A."/>
            <person name="Henrissat B."/>
            <person name="Grigoriev I.V."/>
            <person name="Hibbett D.S."/>
            <person name="Martin F."/>
        </authorList>
    </citation>
    <scope>NUCLEOTIDE SEQUENCE [LARGE SCALE GENOMIC DNA]</scope>
    <source>
        <strain evidence="2">LaAM-08-1</strain>
    </source>
</reference>
<accession>A0A0C9XX93</accession>
<dbReference type="EMBL" id="KN838624">
    <property type="protein sequence ID" value="KIK00483.1"/>
    <property type="molecule type" value="Genomic_DNA"/>
</dbReference>
<dbReference type="OrthoDB" id="3244185at2759"/>
<reference evidence="1 2" key="1">
    <citation type="submission" date="2014-04" db="EMBL/GenBank/DDBJ databases">
        <authorList>
            <consortium name="DOE Joint Genome Institute"/>
            <person name="Kuo A."/>
            <person name="Kohler A."/>
            <person name="Nagy L.G."/>
            <person name="Floudas D."/>
            <person name="Copeland A."/>
            <person name="Barry K.W."/>
            <person name="Cichocki N."/>
            <person name="Veneault-Fourrey C."/>
            <person name="LaButti K."/>
            <person name="Lindquist E.A."/>
            <person name="Lipzen A."/>
            <person name="Lundell T."/>
            <person name="Morin E."/>
            <person name="Murat C."/>
            <person name="Sun H."/>
            <person name="Tunlid A."/>
            <person name="Henrissat B."/>
            <person name="Grigoriev I.V."/>
            <person name="Hibbett D.S."/>
            <person name="Martin F."/>
            <person name="Nordberg H.P."/>
            <person name="Cantor M.N."/>
            <person name="Hua S.X."/>
        </authorList>
    </citation>
    <scope>NUCLEOTIDE SEQUENCE [LARGE SCALE GENOMIC DNA]</scope>
    <source>
        <strain evidence="1 2">LaAM-08-1</strain>
    </source>
</reference>
<organism evidence="1 2">
    <name type="scientific">Laccaria amethystina LaAM-08-1</name>
    <dbReference type="NCBI Taxonomy" id="1095629"/>
    <lineage>
        <taxon>Eukaryota</taxon>
        <taxon>Fungi</taxon>
        <taxon>Dikarya</taxon>
        <taxon>Basidiomycota</taxon>
        <taxon>Agaricomycotina</taxon>
        <taxon>Agaricomycetes</taxon>
        <taxon>Agaricomycetidae</taxon>
        <taxon>Agaricales</taxon>
        <taxon>Agaricineae</taxon>
        <taxon>Hydnangiaceae</taxon>
        <taxon>Laccaria</taxon>
    </lineage>
</organism>
<dbReference type="Proteomes" id="UP000054477">
    <property type="component" value="Unassembled WGS sequence"/>
</dbReference>